<dbReference type="InterPro" id="IPR038225">
    <property type="entry name" value="TagF_sf"/>
</dbReference>
<dbReference type="AlphaFoldDB" id="A0A3A3FKL7"/>
<organism evidence="1 2">
    <name type="scientific">Noviherbaspirillum saxi</name>
    <dbReference type="NCBI Taxonomy" id="2320863"/>
    <lineage>
        <taxon>Bacteria</taxon>
        <taxon>Pseudomonadati</taxon>
        <taxon>Pseudomonadota</taxon>
        <taxon>Betaproteobacteria</taxon>
        <taxon>Burkholderiales</taxon>
        <taxon>Oxalobacteraceae</taxon>
        <taxon>Noviherbaspirillum</taxon>
    </lineage>
</organism>
<evidence type="ECO:0000313" key="2">
    <source>
        <dbReference type="Proteomes" id="UP000265955"/>
    </source>
</evidence>
<reference evidence="2" key="1">
    <citation type="submission" date="2018-09" db="EMBL/GenBank/DDBJ databases">
        <authorList>
            <person name="Zhu H."/>
        </authorList>
    </citation>
    <scope>NUCLEOTIDE SEQUENCE [LARGE SCALE GENOMIC DNA]</scope>
    <source>
        <strain evidence="2">K1R23-30</strain>
    </source>
</reference>
<sequence length="331" mass="36576">MKICHRSYLHNISRFYFGKIKSRGDFVKSTAGSQVIALIDRWVAQGMEALIESPCWKISYDQAGPTDFLFMGADRKHAIHGTIVPGCDASARRFPFVAATTFAINEPLSLLKFGPVYFYRHATRRKMQAACAVTSADAHDALACLTENDPALKLDADEAKERCRKFIAATTIGGLAALLGLQDADASVRQMVLALRYLLRPLPIASALRPHKAIAFPLPKDHANLPFVESFWLSLISVYVSNTKLEISVFSTAFQGKPKLIVGFNGVTSLSFRALFEEQAARDFLIDLGNSHWVEQDGHHDSASMKLSNYLTHGTLSLQQLLITFGEVART</sequence>
<dbReference type="OrthoDB" id="9801841at2"/>
<gene>
    <name evidence="1" type="primary">tagF</name>
    <name evidence="1" type="ORF">D3871_20995</name>
</gene>
<dbReference type="EMBL" id="QYUO01000002">
    <property type="protein sequence ID" value="RJF95847.1"/>
    <property type="molecule type" value="Genomic_DNA"/>
</dbReference>
<protein>
    <submittedName>
        <fullName evidence="1">Type VI secretion system-associated protein TagF</fullName>
    </submittedName>
</protein>
<dbReference type="NCBIfam" id="TIGR03373">
    <property type="entry name" value="VI_minor_4"/>
    <property type="match status" value="1"/>
</dbReference>
<keyword evidence="2" id="KW-1185">Reference proteome</keyword>
<dbReference type="InterPro" id="IPR017748">
    <property type="entry name" value="TagF"/>
</dbReference>
<dbReference type="RefSeq" id="WP_119770994.1">
    <property type="nucleotide sequence ID" value="NZ_QYUO01000002.1"/>
</dbReference>
<comment type="caution">
    <text evidence="1">The sequence shown here is derived from an EMBL/GenBank/DDBJ whole genome shotgun (WGS) entry which is preliminary data.</text>
</comment>
<proteinExistence type="predicted"/>
<name>A0A3A3FKL7_9BURK</name>
<evidence type="ECO:0000313" key="1">
    <source>
        <dbReference type="EMBL" id="RJF95847.1"/>
    </source>
</evidence>
<dbReference type="Pfam" id="PF09867">
    <property type="entry name" value="TagF_N"/>
    <property type="match status" value="1"/>
</dbReference>
<dbReference type="Proteomes" id="UP000265955">
    <property type="component" value="Unassembled WGS sequence"/>
</dbReference>
<accession>A0A3A3FKL7</accession>
<dbReference type="Gene3D" id="3.40.1730.10">
    <property type="entry name" value="pa0076 domain"/>
    <property type="match status" value="1"/>
</dbReference>